<sequence>MAESHERSQVRIGDPDVDLELSNTRIRLRFGCRTSIVAILGETGVTLGAIFGKEKIKSIVESICISVFGICRVTEGFTLVDVDCFTVARVKELLDSYKCGNIKRRFLEELRKIGGILEDLKITFEVKETLELNRDGKL</sequence>
<accession>A0A7D9M644</accession>
<dbReference type="EMBL" id="CACRXK020029866">
    <property type="protein sequence ID" value="CAB4042305.1"/>
    <property type="molecule type" value="Genomic_DNA"/>
</dbReference>
<dbReference type="Proteomes" id="UP001152795">
    <property type="component" value="Unassembled WGS sequence"/>
</dbReference>
<keyword evidence="2" id="KW-1185">Reference proteome</keyword>
<protein>
    <submittedName>
        <fullName evidence="1">Uncharacterized protein</fullName>
    </submittedName>
</protein>
<gene>
    <name evidence="1" type="ORF">PACLA_8A020116</name>
</gene>
<proteinExistence type="predicted"/>
<comment type="caution">
    <text evidence="1">The sequence shown here is derived from an EMBL/GenBank/DDBJ whole genome shotgun (WGS) entry which is preliminary data.</text>
</comment>
<organism evidence="1 2">
    <name type="scientific">Paramuricea clavata</name>
    <name type="common">Red gorgonian</name>
    <name type="synonym">Violescent sea-whip</name>
    <dbReference type="NCBI Taxonomy" id="317549"/>
    <lineage>
        <taxon>Eukaryota</taxon>
        <taxon>Metazoa</taxon>
        <taxon>Cnidaria</taxon>
        <taxon>Anthozoa</taxon>
        <taxon>Octocorallia</taxon>
        <taxon>Malacalcyonacea</taxon>
        <taxon>Plexauridae</taxon>
        <taxon>Paramuricea</taxon>
    </lineage>
</organism>
<evidence type="ECO:0000313" key="2">
    <source>
        <dbReference type="Proteomes" id="UP001152795"/>
    </source>
</evidence>
<dbReference type="AlphaFoldDB" id="A0A7D9M644"/>
<feature type="non-terminal residue" evidence="1">
    <location>
        <position position="138"/>
    </location>
</feature>
<evidence type="ECO:0000313" key="1">
    <source>
        <dbReference type="EMBL" id="CAB4042305.1"/>
    </source>
</evidence>
<name>A0A7D9M644_PARCT</name>
<reference evidence="1" key="1">
    <citation type="submission" date="2020-04" db="EMBL/GenBank/DDBJ databases">
        <authorList>
            <person name="Alioto T."/>
            <person name="Alioto T."/>
            <person name="Gomez Garrido J."/>
        </authorList>
    </citation>
    <scope>NUCLEOTIDE SEQUENCE</scope>
    <source>
        <strain evidence="1">A484AB</strain>
    </source>
</reference>